<dbReference type="SUPFAM" id="SSF53448">
    <property type="entry name" value="Nucleotide-diphospho-sugar transferases"/>
    <property type="match status" value="1"/>
</dbReference>
<dbReference type="InterPro" id="IPR002495">
    <property type="entry name" value="Glyco_trans_8"/>
</dbReference>
<keyword evidence="5" id="KW-1185">Reference proteome</keyword>
<dbReference type="RefSeq" id="WP_310501051.1">
    <property type="nucleotide sequence ID" value="NZ_JAVDSB010000011.1"/>
</dbReference>
<dbReference type="PANTHER" id="PTHR13778:SF47">
    <property type="entry name" value="LIPOPOLYSACCHARIDE 1,3-GALACTOSYLTRANSFERASE"/>
    <property type="match status" value="1"/>
</dbReference>
<dbReference type="Gene3D" id="3.90.550.10">
    <property type="entry name" value="Spore Coat Polysaccharide Biosynthesis Protein SpsA, Chain A"/>
    <property type="match status" value="1"/>
</dbReference>
<gene>
    <name evidence="4" type="ORF">J2736_004794</name>
</gene>
<dbReference type="EMBL" id="JAVDSB010000011">
    <property type="protein sequence ID" value="MDR6553587.1"/>
    <property type="molecule type" value="Genomic_DNA"/>
</dbReference>
<dbReference type="Proteomes" id="UP001267290">
    <property type="component" value="Unassembled WGS sequence"/>
</dbReference>
<evidence type="ECO:0000256" key="3">
    <source>
        <dbReference type="ARBA" id="ARBA00022723"/>
    </source>
</evidence>
<evidence type="ECO:0000256" key="1">
    <source>
        <dbReference type="ARBA" id="ARBA00022676"/>
    </source>
</evidence>
<dbReference type="InterPro" id="IPR050748">
    <property type="entry name" value="Glycosyltrans_8_dom-fam"/>
</dbReference>
<dbReference type="InterPro" id="IPR029044">
    <property type="entry name" value="Nucleotide-diphossugar_trans"/>
</dbReference>
<dbReference type="PANTHER" id="PTHR13778">
    <property type="entry name" value="GLYCOSYLTRANSFERASE 8 DOMAIN-CONTAINING PROTEIN"/>
    <property type="match status" value="1"/>
</dbReference>
<keyword evidence="2" id="KW-0808">Transferase</keyword>
<accession>A0ABU1P1G5</accession>
<dbReference type="Gene3D" id="3.40.50.720">
    <property type="entry name" value="NAD(P)-binding Rossmann-like Domain"/>
    <property type="match status" value="1"/>
</dbReference>
<dbReference type="Pfam" id="PF01501">
    <property type="entry name" value="Glyco_transf_8"/>
    <property type="match status" value="1"/>
</dbReference>
<reference evidence="4 5" key="1">
    <citation type="submission" date="2023-07" db="EMBL/GenBank/DDBJ databases">
        <title>Sorghum-associated microbial communities from plants grown in Nebraska, USA.</title>
        <authorList>
            <person name="Schachtman D."/>
        </authorList>
    </citation>
    <scope>NUCLEOTIDE SEQUENCE [LARGE SCALE GENOMIC DNA]</scope>
    <source>
        <strain evidence="4 5">CC258</strain>
    </source>
</reference>
<protein>
    <submittedName>
        <fullName evidence="4">Lipopolysaccharide biosynthesis glycosyltransferase</fullName>
    </submittedName>
</protein>
<evidence type="ECO:0000256" key="2">
    <source>
        <dbReference type="ARBA" id="ARBA00022679"/>
    </source>
</evidence>
<comment type="caution">
    <text evidence="4">The sequence shown here is derived from an EMBL/GenBank/DDBJ whole genome shotgun (WGS) entry which is preliminary data.</text>
</comment>
<proteinExistence type="predicted"/>
<evidence type="ECO:0000313" key="4">
    <source>
        <dbReference type="EMBL" id="MDR6553587.1"/>
    </source>
</evidence>
<sequence>MENIHIVSTIDSNYIQHFCTMLASIVKNTNYRERLIVHLIHDGLTELETDQILQCTNKLGLQICFLKIDKENFIEFDVSGHFSLAIYYRLMIPSLFDKNVEKILYLDVDIIVRKDIVELWNLELGNYSIGAVEDQDGYLRLKELGIPEDNKYFNAGVLLINLNKWRSNAIASKVAAFISNNRQKLKYHDQDALNAILYSDWIELPVTWNIQSNMYKDSDENQAIEEGELALAKENPSVVHYTTASKPWHVTSTHPFKEEYFHYLQYTPFKNFQMVDPGLKDLLQRKQKLFIFGAGILGEKLVTALQLQISGFIDNSKDKWGRMLLQKEINSPGKLLDFPKEEIGIVIVSVHHKAIEKQLASLGFQENIDFVSQL</sequence>
<keyword evidence="3" id="KW-0479">Metal-binding</keyword>
<dbReference type="CDD" id="cd04194">
    <property type="entry name" value="GT8_A4GalT_like"/>
    <property type="match status" value="1"/>
</dbReference>
<keyword evidence="1" id="KW-0328">Glycosyltransferase</keyword>
<organism evidence="4 5">
    <name type="scientific">Paenibacillus qinlingensis</name>
    <dbReference type="NCBI Taxonomy" id="1837343"/>
    <lineage>
        <taxon>Bacteria</taxon>
        <taxon>Bacillati</taxon>
        <taxon>Bacillota</taxon>
        <taxon>Bacilli</taxon>
        <taxon>Bacillales</taxon>
        <taxon>Paenibacillaceae</taxon>
        <taxon>Paenibacillus</taxon>
    </lineage>
</organism>
<evidence type="ECO:0000313" key="5">
    <source>
        <dbReference type="Proteomes" id="UP001267290"/>
    </source>
</evidence>
<name>A0ABU1P1G5_9BACL</name>